<dbReference type="UniPathway" id="UPA00241">
    <property type="reaction ID" value="UER00356"/>
</dbReference>
<dbReference type="Proteomes" id="UP000235682">
    <property type="component" value="Unassembled WGS sequence"/>
</dbReference>
<keyword evidence="7 8" id="KW-0173">Coenzyme A biosynthesis</keyword>
<dbReference type="FunFam" id="3.40.50.300:FF:000991">
    <property type="entry name" value="Dephospho-CoA kinase"/>
    <property type="match status" value="1"/>
</dbReference>
<dbReference type="InterPro" id="IPR001977">
    <property type="entry name" value="Depp_CoAkinase"/>
</dbReference>
<evidence type="ECO:0000256" key="1">
    <source>
        <dbReference type="ARBA" id="ARBA00009018"/>
    </source>
</evidence>
<dbReference type="GO" id="GO:0005524">
    <property type="term" value="F:ATP binding"/>
    <property type="evidence" value="ECO:0007669"/>
    <property type="project" value="UniProtKB-UniRule"/>
</dbReference>
<evidence type="ECO:0000256" key="3">
    <source>
        <dbReference type="ARBA" id="ARBA00022679"/>
    </source>
</evidence>
<keyword evidence="6 8" id="KW-0067">ATP-binding</keyword>
<dbReference type="NCBIfam" id="TIGR00152">
    <property type="entry name" value="dephospho-CoA kinase"/>
    <property type="match status" value="1"/>
</dbReference>
<evidence type="ECO:0000256" key="4">
    <source>
        <dbReference type="ARBA" id="ARBA00022741"/>
    </source>
</evidence>
<dbReference type="GO" id="GO:0015937">
    <property type="term" value="P:coenzyme A biosynthetic process"/>
    <property type="evidence" value="ECO:0007669"/>
    <property type="project" value="UniProtKB-UniRule"/>
</dbReference>
<evidence type="ECO:0000256" key="8">
    <source>
        <dbReference type="HAMAP-Rule" id="MF_00376"/>
    </source>
</evidence>
<comment type="pathway">
    <text evidence="8">Cofactor biosynthesis; coenzyme A biosynthesis; CoA from (R)-pantothenate: step 5/5.</text>
</comment>
<dbReference type="SUPFAM" id="SSF52540">
    <property type="entry name" value="P-loop containing nucleoside triphosphate hydrolases"/>
    <property type="match status" value="1"/>
</dbReference>
<name>A0A2N6SQ43_9LACT</name>
<keyword evidence="3 8" id="KW-0808">Transferase</keyword>
<dbReference type="HAMAP" id="MF_00376">
    <property type="entry name" value="Dephospho_CoA_kinase"/>
    <property type="match status" value="1"/>
</dbReference>
<evidence type="ECO:0000313" key="10">
    <source>
        <dbReference type="EMBL" id="PMC59179.1"/>
    </source>
</evidence>
<comment type="caution">
    <text evidence="10">The sequence shown here is derived from an EMBL/GenBank/DDBJ whole genome shotgun (WGS) entry which is preliminary data.</text>
</comment>
<feature type="binding site" evidence="8">
    <location>
        <begin position="10"/>
        <end position="15"/>
    </location>
    <ligand>
        <name>ATP</name>
        <dbReference type="ChEBI" id="CHEBI:30616"/>
    </ligand>
</feature>
<reference evidence="10 11" key="1">
    <citation type="submission" date="2017-09" db="EMBL/GenBank/DDBJ databases">
        <title>Bacterial strain isolated from the female urinary microbiota.</title>
        <authorList>
            <person name="Thomas-White K."/>
            <person name="Kumar N."/>
            <person name="Forster S."/>
            <person name="Putonti C."/>
            <person name="Lawley T."/>
            <person name="Wolfe A.J."/>
        </authorList>
    </citation>
    <scope>NUCLEOTIDE SEQUENCE [LARGE SCALE GENOMIC DNA]</scope>
    <source>
        <strain evidence="10 11">UMB0852</strain>
    </source>
</reference>
<dbReference type="STRING" id="84521.SAMN04487994_100216"/>
<keyword evidence="5 8" id="KW-0418">Kinase</keyword>
<keyword evidence="11" id="KW-1185">Reference proteome</keyword>
<keyword evidence="2 8" id="KW-0963">Cytoplasm</keyword>
<evidence type="ECO:0000256" key="6">
    <source>
        <dbReference type="ARBA" id="ARBA00022840"/>
    </source>
</evidence>
<proteinExistence type="inferred from homology"/>
<keyword evidence="4 8" id="KW-0547">Nucleotide-binding</keyword>
<dbReference type="InterPro" id="IPR027417">
    <property type="entry name" value="P-loop_NTPase"/>
</dbReference>
<evidence type="ECO:0000256" key="2">
    <source>
        <dbReference type="ARBA" id="ARBA00022490"/>
    </source>
</evidence>
<sequence length="196" mass="22436">MKIGITGGIASGKSTTTLYLKEKGWPVIDADLIARQVVEPGTIGLKKIVEYFSKDVLTSEGTLDRPKLGSIIFSDPSKRQQLDRILHPLIQQEIKRQMEQYKAAFIFADIPLLFEGNYETWFDETWVVYVPFETQIDRLMKRNGFTKEQALDRIHSQMPLEEKKQLATRVLDNSKEPQALYDQIDQILNELLGGCC</sequence>
<comment type="function">
    <text evidence="8">Catalyzes the phosphorylation of the 3'-hydroxyl group of dephosphocoenzyme A to form coenzyme A.</text>
</comment>
<dbReference type="GO" id="GO:0004140">
    <property type="term" value="F:dephospho-CoA kinase activity"/>
    <property type="evidence" value="ECO:0007669"/>
    <property type="project" value="UniProtKB-UniRule"/>
</dbReference>
<comment type="catalytic activity">
    <reaction evidence="8">
        <text>3'-dephospho-CoA + ATP = ADP + CoA + H(+)</text>
        <dbReference type="Rhea" id="RHEA:18245"/>
        <dbReference type="ChEBI" id="CHEBI:15378"/>
        <dbReference type="ChEBI" id="CHEBI:30616"/>
        <dbReference type="ChEBI" id="CHEBI:57287"/>
        <dbReference type="ChEBI" id="CHEBI:57328"/>
        <dbReference type="ChEBI" id="CHEBI:456216"/>
        <dbReference type="EC" id="2.7.1.24"/>
    </reaction>
</comment>
<dbReference type="AlphaFoldDB" id="A0A2N6SQ43"/>
<protein>
    <recommendedName>
        <fullName evidence="8 9">Dephospho-CoA kinase</fullName>
        <ecNumber evidence="8 9">2.7.1.24</ecNumber>
    </recommendedName>
    <alternativeName>
        <fullName evidence="8">Dephosphocoenzyme A kinase</fullName>
    </alternativeName>
</protein>
<comment type="similarity">
    <text evidence="1 8">Belongs to the CoaE family.</text>
</comment>
<organism evidence="10 11">
    <name type="scientific">Dolosicoccus paucivorans</name>
    <dbReference type="NCBI Taxonomy" id="84521"/>
    <lineage>
        <taxon>Bacteria</taxon>
        <taxon>Bacillati</taxon>
        <taxon>Bacillota</taxon>
        <taxon>Bacilli</taxon>
        <taxon>Lactobacillales</taxon>
        <taxon>Aerococcaceae</taxon>
        <taxon>Dolosicoccus</taxon>
    </lineage>
</organism>
<gene>
    <name evidence="8" type="primary">coaE</name>
    <name evidence="10" type="ORF">CJ205_00290</name>
</gene>
<evidence type="ECO:0000256" key="9">
    <source>
        <dbReference type="NCBIfam" id="TIGR00152"/>
    </source>
</evidence>
<dbReference type="OrthoDB" id="9812943at2"/>
<evidence type="ECO:0000256" key="7">
    <source>
        <dbReference type="ARBA" id="ARBA00022993"/>
    </source>
</evidence>
<dbReference type="EMBL" id="PNHE01000001">
    <property type="protein sequence ID" value="PMC59179.1"/>
    <property type="molecule type" value="Genomic_DNA"/>
</dbReference>
<dbReference type="GO" id="GO:0005737">
    <property type="term" value="C:cytoplasm"/>
    <property type="evidence" value="ECO:0007669"/>
    <property type="project" value="UniProtKB-SubCell"/>
</dbReference>
<accession>A0A2N6SQ43</accession>
<dbReference type="PANTHER" id="PTHR10695:SF46">
    <property type="entry name" value="BIFUNCTIONAL COENZYME A SYNTHASE-RELATED"/>
    <property type="match status" value="1"/>
</dbReference>
<dbReference type="PANTHER" id="PTHR10695">
    <property type="entry name" value="DEPHOSPHO-COA KINASE-RELATED"/>
    <property type="match status" value="1"/>
</dbReference>
<dbReference type="Gene3D" id="3.40.50.300">
    <property type="entry name" value="P-loop containing nucleotide triphosphate hydrolases"/>
    <property type="match status" value="1"/>
</dbReference>
<comment type="subcellular location">
    <subcellularLocation>
        <location evidence="8">Cytoplasm</location>
    </subcellularLocation>
</comment>
<evidence type="ECO:0000256" key="5">
    <source>
        <dbReference type="ARBA" id="ARBA00022777"/>
    </source>
</evidence>
<evidence type="ECO:0000313" key="11">
    <source>
        <dbReference type="Proteomes" id="UP000235682"/>
    </source>
</evidence>
<dbReference type="RefSeq" id="WP_102227562.1">
    <property type="nucleotide sequence ID" value="NZ_PNFY01000009.1"/>
</dbReference>
<dbReference type="PROSITE" id="PS51219">
    <property type="entry name" value="DPCK"/>
    <property type="match status" value="1"/>
</dbReference>
<dbReference type="Pfam" id="PF01121">
    <property type="entry name" value="CoaE"/>
    <property type="match status" value="1"/>
</dbReference>
<dbReference type="CDD" id="cd02022">
    <property type="entry name" value="DPCK"/>
    <property type="match status" value="1"/>
</dbReference>
<dbReference type="EC" id="2.7.1.24" evidence="8 9"/>